<evidence type="ECO:0000313" key="1">
    <source>
        <dbReference type="EMBL" id="GAH49009.1"/>
    </source>
</evidence>
<accession>X1H596</accession>
<protein>
    <submittedName>
        <fullName evidence="1">Uncharacterized protein</fullName>
    </submittedName>
</protein>
<gene>
    <name evidence="1" type="ORF">S03H2_33548</name>
</gene>
<reference evidence="1" key="1">
    <citation type="journal article" date="2014" name="Front. Microbiol.">
        <title>High frequency of phylogenetically diverse reductive dehalogenase-homologous genes in deep subseafloor sedimentary metagenomes.</title>
        <authorList>
            <person name="Kawai M."/>
            <person name="Futagami T."/>
            <person name="Toyoda A."/>
            <person name="Takaki Y."/>
            <person name="Nishi S."/>
            <person name="Hori S."/>
            <person name="Arai W."/>
            <person name="Tsubouchi T."/>
            <person name="Morono Y."/>
            <person name="Uchiyama I."/>
            <person name="Ito T."/>
            <person name="Fujiyama A."/>
            <person name="Inagaki F."/>
            <person name="Takami H."/>
        </authorList>
    </citation>
    <scope>NUCLEOTIDE SEQUENCE</scope>
    <source>
        <strain evidence="1">Expedition CK06-06</strain>
    </source>
</reference>
<sequence length="39" mass="4316">MTLQKGNAISANEEINAVCLDTRLLSRFLSNKEPAVRIV</sequence>
<dbReference type="AlphaFoldDB" id="X1H596"/>
<feature type="non-terminal residue" evidence="1">
    <location>
        <position position="39"/>
    </location>
</feature>
<name>X1H596_9ZZZZ</name>
<dbReference type="EMBL" id="BARU01020423">
    <property type="protein sequence ID" value="GAH49009.1"/>
    <property type="molecule type" value="Genomic_DNA"/>
</dbReference>
<organism evidence="1">
    <name type="scientific">marine sediment metagenome</name>
    <dbReference type="NCBI Taxonomy" id="412755"/>
    <lineage>
        <taxon>unclassified sequences</taxon>
        <taxon>metagenomes</taxon>
        <taxon>ecological metagenomes</taxon>
    </lineage>
</organism>
<proteinExistence type="predicted"/>
<comment type="caution">
    <text evidence="1">The sequence shown here is derived from an EMBL/GenBank/DDBJ whole genome shotgun (WGS) entry which is preliminary data.</text>
</comment>